<evidence type="ECO:0008006" key="4">
    <source>
        <dbReference type="Google" id="ProtNLM"/>
    </source>
</evidence>
<keyword evidence="1" id="KW-0732">Signal</keyword>
<keyword evidence="3" id="KW-1185">Reference proteome</keyword>
<feature type="signal peptide" evidence="1">
    <location>
        <begin position="1"/>
        <end position="21"/>
    </location>
</feature>
<gene>
    <name evidence="2" type="ORF">J2W55_004768</name>
</gene>
<sequence>MKRLFYLLPLLLILLEACSQKSDPVPVPTPLGTFKGKFYLFVRKSTGGYDTVKRDTSLIIKLSTPNKFAVTGDTATVHAGSKGLFQYDGTYIAFHDSTYKAGVQAKVHLVGTYLYQYNGKVLLLQRSNAAQDSIIGYGFAKISD</sequence>
<evidence type="ECO:0000313" key="2">
    <source>
        <dbReference type="EMBL" id="MDR6944900.1"/>
    </source>
</evidence>
<evidence type="ECO:0000313" key="3">
    <source>
        <dbReference type="Proteomes" id="UP001247620"/>
    </source>
</evidence>
<organism evidence="2 3">
    <name type="scientific">Mucilaginibacter pocheonensis</name>
    <dbReference type="NCBI Taxonomy" id="398050"/>
    <lineage>
        <taxon>Bacteria</taxon>
        <taxon>Pseudomonadati</taxon>
        <taxon>Bacteroidota</taxon>
        <taxon>Sphingobacteriia</taxon>
        <taxon>Sphingobacteriales</taxon>
        <taxon>Sphingobacteriaceae</taxon>
        <taxon>Mucilaginibacter</taxon>
    </lineage>
</organism>
<name>A0ABU1TI52_9SPHI</name>
<protein>
    <recommendedName>
        <fullName evidence="4">Lipocalin-like domain-containing protein</fullName>
    </recommendedName>
</protein>
<dbReference type="RefSeq" id="WP_310101929.1">
    <property type="nucleotide sequence ID" value="NZ_JAVDUU010000005.1"/>
</dbReference>
<proteinExistence type="predicted"/>
<evidence type="ECO:0000256" key="1">
    <source>
        <dbReference type="SAM" id="SignalP"/>
    </source>
</evidence>
<comment type="caution">
    <text evidence="2">The sequence shown here is derived from an EMBL/GenBank/DDBJ whole genome shotgun (WGS) entry which is preliminary data.</text>
</comment>
<dbReference type="EMBL" id="JAVDUU010000005">
    <property type="protein sequence ID" value="MDR6944900.1"/>
    <property type="molecule type" value="Genomic_DNA"/>
</dbReference>
<dbReference type="Proteomes" id="UP001247620">
    <property type="component" value="Unassembled WGS sequence"/>
</dbReference>
<accession>A0ABU1TI52</accession>
<reference evidence="2 3" key="1">
    <citation type="submission" date="2023-07" db="EMBL/GenBank/DDBJ databases">
        <title>Sorghum-associated microbial communities from plants grown in Nebraska, USA.</title>
        <authorList>
            <person name="Schachtman D."/>
        </authorList>
    </citation>
    <scope>NUCLEOTIDE SEQUENCE [LARGE SCALE GENOMIC DNA]</scope>
    <source>
        <strain evidence="2 3">3262</strain>
    </source>
</reference>
<feature type="chain" id="PRO_5046825010" description="Lipocalin-like domain-containing protein" evidence="1">
    <location>
        <begin position="22"/>
        <end position="144"/>
    </location>
</feature>